<dbReference type="Gene3D" id="3.30.360.10">
    <property type="entry name" value="Dihydrodipicolinate Reductase, domain 2"/>
    <property type="match status" value="1"/>
</dbReference>
<keyword evidence="2" id="KW-0560">Oxidoreductase</keyword>
<dbReference type="InterPro" id="IPR000683">
    <property type="entry name" value="Gfo/Idh/MocA-like_OxRdtase_N"/>
</dbReference>
<evidence type="ECO:0000313" key="6">
    <source>
        <dbReference type="Proteomes" id="UP001182556"/>
    </source>
</evidence>
<dbReference type="Proteomes" id="UP001182556">
    <property type="component" value="Unassembled WGS sequence"/>
</dbReference>
<dbReference type="GO" id="GO:0016491">
    <property type="term" value="F:oxidoreductase activity"/>
    <property type="evidence" value="ECO:0007669"/>
    <property type="project" value="UniProtKB-KW"/>
</dbReference>
<keyword evidence="6" id="KW-1185">Reference proteome</keyword>
<evidence type="ECO:0000259" key="3">
    <source>
        <dbReference type="Pfam" id="PF01408"/>
    </source>
</evidence>
<comment type="similarity">
    <text evidence="1">Belongs to the Gfo/Idh/MocA family.</text>
</comment>
<organism evidence="5 6">
    <name type="scientific">Papiliotrema laurentii</name>
    <name type="common">Cryptococcus laurentii</name>
    <dbReference type="NCBI Taxonomy" id="5418"/>
    <lineage>
        <taxon>Eukaryota</taxon>
        <taxon>Fungi</taxon>
        <taxon>Dikarya</taxon>
        <taxon>Basidiomycota</taxon>
        <taxon>Agaricomycotina</taxon>
        <taxon>Tremellomycetes</taxon>
        <taxon>Tremellales</taxon>
        <taxon>Rhynchogastremaceae</taxon>
        <taxon>Papiliotrema</taxon>
    </lineage>
</organism>
<dbReference type="PANTHER" id="PTHR43708">
    <property type="entry name" value="CONSERVED EXPRESSED OXIDOREDUCTASE (EUROFUNG)"/>
    <property type="match status" value="1"/>
</dbReference>
<dbReference type="EMBL" id="JAODAN010000003">
    <property type="protein sequence ID" value="KAK1925300.1"/>
    <property type="molecule type" value="Genomic_DNA"/>
</dbReference>
<gene>
    <name evidence="5" type="ORF">DB88DRAFT_436857</name>
</gene>
<name>A0AAD9FSD8_PAPLA</name>
<dbReference type="Gene3D" id="3.40.50.720">
    <property type="entry name" value="NAD(P)-binding Rossmann-like Domain"/>
    <property type="match status" value="1"/>
</dbReference>
<feature type="domain" description="Gfo/Idh/MocA-like oxidoreductase N-terminal" evidence="3">
    <location>
        <begin position="6"/>
        <end position="125"/>
    </location>
</feature>
<dbReference type="InterPro" id="IPR051317">
    <property type="entry name" value="Gfo/Idh/MocA_oxidoreduct"/>
</dbReference>
<dbReference type="SUPFAM" id="SSF51735">
    <property type="entry name" value="NAD(P)-binding Rossmann-fold domains"/>
    <property type="match status" value="1"/>
</dbReference>
<evidence type="ECO:0000313" key="5">
    <source>
        <dbReference type="EMBL" id="KAK1925300.1"/>
    </source>
</evidence>
<feature type="domain" description="Gfo/Idh/MocA-like oxidoreductase C-terminal" evidence="4">
    <location>
        <begin position="139"/>
        <end position="364"/>
    </location>
</feature>
<dbReference type="AlphaFoldDB" id="A0AAD9FSD8"/>
<dbReference type="InterPro" id="IPR036291">
    <property type="entry name" value="NAD(P)-bd_dom_sf"/>
</dbReference>
<comment type="caution">
    <text evidence="5">The sequence shown here is derived from an EMBL/GenBank/DDBJ whole genome shotgun (WGS) entry which is preliminary data.</text>
</comment>
<sequence>MSDQKIRIAILGTGMSLKVFHRPSIIFHEDKFVLHSVLERSGKGRAKEVCGDSIKVATTYDEILADSEVDLVVVSTPNNTHFPFAKAALEAGKHVLIEKPMCITAAQGQELKELADAKALILSVYQNRRWDSDFLTVQKLLKSGKLGELVDFASNYDRYRPLPASHVPGATWKEQPGEHNDVIYNLGSHIIDQLYVLFGMPDKVACRFSDVRGVGVDEGFHMTLFYPPTPGTASSPFVATVQGSILSCLPAQQRFLIRGTKGSFIKYGVDPQEAHLKKVGNATQVSGDWGVEQPEAWGTLFEARPAAEGEQYESVKGDYNALYANLYEAIKGGKDKLIVKPEQAIDVLRIIELGQKAAKEERIVSARE</sequence>
<dbReference type="PANTHER" id="PTHR43708:SF5">
    <property type="entry name" value="CONSERVED EXPRESSED OXIDOREDUCTASE (EUROFUNG)-RELATED"/>
    <property type="match status" value="1"/>
</dbReference>
<evidence type="ECO:0000256" key="2">
    <source>
        <dbReference type="ARBA" id="ARBA00023002"/>
    </source>
</evidence>
<dbReference type="Pfam" id="PF02894">
    <property type="entry name" value="GFO_IDH_MocA_C"/>
    <property type="match status" value="1"/>
</dbReference>
<evidence type="ECO:0000259" key="4">
    <source>
        <dbReference type="Pfam" id="PF02894"/>
    </source>
</evidence>
<reference evidence="5" key="1">
    <citation type="submission" date="2023-02" db="EMBL/GenBank/DDBJ databases">
        <title>Identification and recombinant expression of a fungal hydrolase from Papiliotrema laurentii that hydrolyzes apple cutin and clears colloidal polyester polyurethane.</title>
        <authorList>
            <consortium name="DOE Joint Genome Institute"/>
            <person name="Roman V.A."/>
            <person name="Bojanowski C."/>
            <person name="Crable B.R."/>
            <person name="Wagner D.N."/>
            <person name="Hung C.S."/>
            <person name="Nadeau L.J."/>
            <person name="Schratz L."/>
            <person name="Haridas S."/>
            <person name="Pangilinan J."/>
            <person name="Lipzen A."/>
            <person name="Na H."/>
            <person name="Yan M."/>
            <person name="Ng V."/>
            <person name="Grigoriev I.V."/>
            <person name="Spatafora J.W."/>
            <person name="Barlow D."/>
            <person name="Biffinger J."/>
            <person name="Kelley-Loughnane N."/>
            <person name="Varaljay V.A."/>
            <person name="Crookes-Goodson W.J."/>
        </authorList>
    </citation>
    <scope>NUCLEOTIDE SEQUENCE</scope>
    <source>
        <strain evidence="5">5307AH</strain>
    </source>
</reference>
<accession>A0AAD9FSD8</accession>
<evidence type="ECO:0000256" key="1">
    <source>
        <dbReference type="ARBA" id="ARBA00010928"/>
    </source>
</evidence>
<dbReference type="GO" id="GO:0000166">
    <property type="term" value="F:nucleotide binding"/>
    <property type="evidence" value="ECO:0007669"/>
    <property type="project" value="InterPro"/>
</dbReference>
<proteinExistence type="inferred from homology"/>
<dbReference type="Pfam" id="PF01408">
    <property type="entry name" value="GFO_IDH_MocA"/>
    <property type="match status" value="1"/>
</dbReference>
<dbReference type="InterPro" id="IPR004104">
    <property type="entry name" value="Gfo/Idh/MocA-like_OxRdtase_C"/>
</dbReference>
<protein>
    <submittedName>
        <fullName evidence="5">NAD binding Rossmann fold oxidoreductase</fullName>
    </submittedName>
</protein>